<dbReference type="GO" id="GO:0005886">
    <property type="term" value="C:plasma membrane"/>
    <property type="evidence" value="ECO:0007669"/>
    <property type="project" value="UniProtKB-SubCell"/>
</dbReference>
<dbReference type="GO" id="GO:0003774">
    <property type="term" value="F:cytoskeletal motor activity"/>
    <property type="evidence" value="ECO:0007669"/>
    <property type="project" value="InterPro"/>
</dbReference>
<dbReference type="InterPro" id="IPR028976">
    <property type="entry name" value="CheC-like_sf"/>
</dbReference>
<keyword evidence="14" id="KW-1185">Reference proteome</keyword>
<reference evidence="13 14" key="1">
    <citation type="submission" date="2016-10" db="EMBL/GenBank/DDBJ databases">
        <authorList>
            <person name="de Groot N.N."/>
        </authorList>
    </citation>
    <scope>NUCLEOTIDE SEQUENCE [LARGE SCALE GENOMIC DNA]</scope>
    <source>
        <strain evidence="13 14">DSM 19547</strain>
    </source>
</reference>
<protein>
    <recommendedName>
        <fullName evidence="4">Flagellar motor switch protein FliM</fullName>
    </recommendedName>
</protein>
<evidence type="ECO:0000256" key="11">
    <source>
        <dbReference type="ARBA" id="ARBA00025044"/>
    </source>
</evidence>
<keyword evidence="8" id="KW-0283">Flagellar rotation</keyword>
<evidence type="ECO:0000256" key="5">
    <source>
        <dbReference type="ARBA" id="ARBA00022475"/>
    </source>
</evidence>
<dbReference type="InterPro" id="IPR036429">
    <property type="entry name" value="SpoA-like_sf"/>
</dbReference>
<evidence type="ECO:0000256" key="9">
    <source>
        <dbReference type="ARBA" id="ARBA00023136"/>
    </source>
</evidence>
<comment type="subcellular location">
    <subcellularLocation>
        <location evidence="1">Bacterial flagellum basal body</location>
    </subcellularLocation>
    <subcellularLocation>
        <location evidence="2">Cell inner membrane</location>
        <topology evidence="2">Peripheral membrane protein</topology>
    </subcellularLocation>
</comment>
<evidence type="ECO:0000256" key="1">
    <source>
        <dbReference type="ARBA" id="ARBA00004117"/>
    </source>
</evidence>
<keyword evidence="9" id="KW-0472">Membrane</keyword>
<keyword evidence="13" id="KW-0969">Cilium</keyword>
<dbReference type="Pfam" id="PF01052">
    <property type="entry name" value="FliMN_C"/>
    <property type="match status" value="1"/>
</dbReference>
<dbReference type="OrthoDB" id="9806941at2"/>
<keyword evidence="7" id="KW-0997">Cell inner membrane</keyword>
<keyword evidence="13" id="KW-0282">Flagellum</keyword>
<dbReference type="CDD" id="cd17908">
    <property type="entry name" value="FliM"/>
    <property type="match status" value="1"/>
</dbReference>
<sequence length="315" mass="34113">MNTHATSDALNQAETVEEHIIRRAQHSHEKLPLLEVIFDRYALALAPALKSYTAAGADVELRSFEYMNCAQALESLPSPGFLVVTDAEGWQGPVLTSVQPELLFAALEITLGGRTSRSKAWTPRSFTAIEKRLGTKLCEVMLRQLTEAMEQFAEVAFAVSHVETTPQSMALAPPASPCARITLDVALEGRGGELVFVLPYSAFEEVRPVFAQTFLGGRLGGDTGWRDVMRDRLQDTNVTLSAVLTELRVPMSDMLGWRPGETLDLGIDAEHPATVGCGGLPMFRGAVGRRKNGSVALKVTEELNGNGADDDGDTD</sequence>
<dbReference type="Proteomes" id="UP000199356">
    <property type="component" value="Unassembled WGS sequence"/>
</dbReference>
<dbReference type="Gene3D" id="2.30.330.10">
    <property type="entry name" value="SpoA-like"/>
    <property type="match status" value="1"/>
</dbReference>
<dbReference type="PRINTS" id="PR00955">
    <property type="entry name" value="FLGMOTORFLIM"/>
</dbReference>
<evidence type="ECO:0000256" key="4">
    <source>
        <dbReference type="ARBA" id="ARBA00021898"/>
    </source>
</evidence>
<evidence type="ECO:0000256" key="10">
    <source>
        <dbReference type="ARBA" id="ARBA00023143"/>
    </source>
</evidence>
<dbReference type="InterPro" id="IPR001543">
    <property type="entry name" value="FliN-like_C"/>
</dbReference>
<keyword evidence="13" id="KW-0966">Cell projection</keyword>
<dbReference type="GO" id="GO:0050918">
    <property type="term" value="P:positive chemotaxis"/>
    <property type="evidence" value="ECO:0007669"/>
    <property type="project" value="TreeGrafter"/>
</dbReference>
<dbReference type="STRING" id="441119.SAMN04488047_11026"/>
<proteinExistence type="inferred from homology"/>
<dbReference type="Pfam" id="PF02154">
    <property type="entry name" value="FliM"/>
    <property type="match status" value="1"/>
</dbReference>
<evidence type="ECO:0000256" key="8">
    <source>
        <dbReference type="ARBA" id="ARBA00022779"/>
    </source>
</evidence>
<dbReference type="SUPFAM" id="SSF101801">
    <property type="entry name" value="Surface presentation of antigens (SPOA)"/>
    <property type="match status" value="1"/>
</dbReference>
<dbReference type="GO" id="GO:0009425">
    <property type="term" value="C:bacterial-type flagellum basal body"/>
    <property type="evidence" value="ECO:0007669"/>
    <property type="project" value="UniProtKB-SubCell"/>
</dbReference>
<evidence type="ECO:0000256" key="2">
    <source>
        <dbReference type="ARBA" id="ARBA00004417"/>
    </source>
</evidence>
<dbReference type="GO" id="GO:0071978">
    <property type="term" value="P:bacterial-type flagellum-dependent swarming motility"/>
    <property type="evidence" value="ECO:0007669"/>
    <property type="project" value="TreeGrafter"/>
</dbReference>
<name>A0A1I5S3L4_9RHOB</name>
<evidence type="ECO:0000313" key="14">
    <source>
        <dbReference type="Proteomes" id="UP000199356"/>
    </source>
</evidence>
<keyword evidence="5" id="KW-1003">Cell membrane</keyword>
<organism evidence="13 14">
    <name type="scientific">Tranquillimonas alkanivorans</name>
    <dbReference type="NCBI Taxonomy" id="441119"/>
    <lineage>
        <taxon>Bacteria</taxon>
        <taxon>Pseudomonadati</taxon>
        <taxon>Pseudomonadota</taxon>
        <taxon>Alphaproteobacteria</taxon>
        <taxon>Rhodobacterales</taxon>
        <taxon>Roseobacteraceae</taxon>
        <taxon>Tranquillimonas</taxon>
    </lineage>
</organism>
<dbReference type="InterPro" id="IPR001689">
    <property type="entry name" value="Flag_FliM"/>
</dbReference>
<evidence type="ECO:0000259" key="12">
    <source>
        <dbReference type="Pfam" id="PF01052"/>
    </source>
</evidence>
<keyword evidence="6" id="KW-0145">Chemotaxis</keyword>
<accession>A0A1I5S3L4</accession>
<dbReference type="RefSeq" id="WP_093422566.1">
    <property type="nucleotide sequence ID" value="NZ_FOXA01000010.1"/>
</dbReference>
<evidence type="ECO:0000313" key="13">
    <source>
        <dbReference type="EMBL" id="SFP65348.1"/>
    </source>
</evidence>
<evidence type="ECO:0000256" key="6">
    <source>
        <dbReference type="ARBA" id="ARBA00022500"/>
    </source>
</evidence>
<dbReference type="EMBL" id="FOXA01000010">
    <property type="protein sequence ID" value="SFP65348.1"/>
    <property type="molecule type" value="Genomic_DNA"/>
</dbReference>
<evidence type="ECO:0000256" key="3">
    <source>
        <dbReference type="ARBA" id="ARBA00011049"/>
    </source>
</evidence>
<comment type="similarity">
    <text evidence="3">Belongs to the FliM family.</text>
</comment>
<dbReference type="Gene3D" id="3.40.1550.10">
    <property type="entry name" value="CheC-like"/>
    <property type="match status" value="1"/>
</dbReference>
<gene>
    <name evidence="13" type="ORF">SAMN04488047_11026</name>
</gene>
<dbReference type="PANTHER" id="PTHR30034">
    <property type="entry name" value="FLAGELLAR MOTOR SWITCH PROTEIN FLIM"/>
    <property type="match status" value="1"/>
</dbReference>
<evidence type="ECO:0000256" key="7">
    <source>
        <dbReference type="ARBA" id="ARBA00022519"/>
    </source>
</evidence>
<dbReference type="AlphaFoldDB" id="A0A1I5S3L4"/>
<feature type="domain" description="Flagellar motor switch protein FliN-like C-terminal" evidence="12">
    <location>
        <begin position="232"/>
        <end position="303"/>
    </location>
</feature>
<dbReference type="PANTHER" id="PTHR30034:SF3">
    <property type="entry name" value="FLAGELLAR MOTOR SWITCH PROTEIN FLIM"/>
    <property type="match status" value="1"/>
</dbReference>
<keyword evidence="10" id="KW-0975">Bacterial flagellum</keyword>
<comment type="function">
    <text evidence="11">FliM is one of three proteins (FliG, FliN, FliM) that forms the rotor-mounted switch complex (C ring), located at the base of the basal body. This complex interacts with the CheY and CheZ chemotaxis proteins, in addition to contacting components of the motor that determine the direction of flagellar rotation.</text>
</comment>